<evidence type="ECO:0000313" key="3">
    <source>
        <dbReference type="Proteomes" id="UP000596742"/>
    </source>
</evidence>
<name>A0A8B6D0D9_MYTGA</name>
<dbReference type="AlphaFoldDB" id="A0A8B6D0D9"/>
<proteinExistence type="inferred from homology"/>
<dbReference type="EMBL" id="UYJE01002673">
    <property type="protein sequence ID" value="VDI12796.1"/>
    <property type="molecule type" value="Genomic_DNA"/>
</dbReference>
<accession>A0A8B6D0D9</accession>
<protein>
    <submittedName>
        <fullName evidence="2">Uncharacterized protein</fullName>
    </submittedName>
</protein>
<organism evidence="2 3">
    <name type="scientific">Mytilus galloprovincialis</name>
    <name type="common">Mediterranean mussel</name>
    <dbReference type="NCBI Taxonomy" id="29158"/>
    <lineage>
        <taxon>Eukaryota</taxon>
        <taxon>Metazoa</taxon>
        <taxon>Spiralia</taxon>
        <taxon>Lophotrochozoa</taxon>
        <taxon>Mollusca</taxon>
        <taxon>Bivalvia</taxon>
        <taxon>Autobranchia</taxon>
        <taxon>Pteriomorphia</taxon>
        <taxon>Mytilida</taxon>
        <taxon>Mytiloidea</taxon>
        <taxon>Mytilidae</taxon>
        <taxon>Mytilinae</taxon>
        <taxon>Mytilus</taxon>
    </lineage>
</organism>
<dbReference type="OrthoDB" id="9975373at2759"/>
<dbReference type="SUPFAM" id="SSF52266">
    <property type="entry name" value="SGNH hydrolase"/>
    <property type="match status" value="1"/>
</dbReference>
<evidence type="ECO:0000313" key="2">
    <source>
        <dbReference type="EMBL" id="VDI12796.1"/>
    </source>
</evidence>
<sequence length="120" mass="14068">YGKASVEMYKENLDKLYQRFKECLPEECLVLWNATLPISKDAKGGFIIPEIEFMNSTLRLDVLEANFYARQIIFSNGYDFLDLHYYLRGQLQRRVGDGIHWDITAHRRITNLILTHLAEA</sequence>
<dbReference type="PANTHER" id="PTHR14469:SF0">
    <property type="entry name" value="FAMILY WITH SEQUENCE SIMILARITY 113"/>
    <property type="match status" value="1"/>
</dbReference>
<keyword evidence="3" id="KW-1185">Reference proteome</keyword>
<reference evidence="2" key="1">
    <citation type="submission" date="2018-11" db="EMBL/GenBank/DDBJ databases">
        <authorList>
            <person name="Alioto T."/>
            <person name="Alioto T."/>
        </authorList>
    </citation>
    <scope>NUCLEOTIDE SEQUENCE</scope>
</reference>
<dbReference type="InterPro" id="IPR036514">
    <property type="entry name" value="SGNH_hydro_sf"/>
</dbReference>
<dbReference type="PANTHER" id="PTHR14469">
    <property type="entry name" value="SARCOMA ANTIGEN NY-SAR-23"/>
    <property type="match status" value="1"/>
</dbReference>
<evidence type="ECO:0000256" key="1">
    <source>
        <dbReference type="ARBA" id="ARBA00037957"/>
    </source>
</evidence>
<dbReference type="Gene3D" id="3.40.50.1110">
    <property type="entry name" value="SGNH hydrolase"/>
    <property type="match status" value="1"/>
</dbReference>
<gene>
    <name evidence="2" type="ORF">MGAL_10B060926</name>
</gene>
<feature type="non-terminal residue" evidence="2">
    <location>
        <position position="1"/>
    </location>
</feature>
<comment type="caution">
    <text evidence="2">The sequence shown here is derived from an EMBL/GenBank/DDBJ whole genome shotgun (WGS) entry which is preliminary data.</text>
</comment>
<dbReference type="Proteomes" id="UP000596742">
    <property type="component" value="Unassembled WGS sequence"/>
</dbReference>
<comment type="similarity">
    <text evidence="1">Belongs to the PC-esterase family.</text>
</comment>